<evidence type="ECO:0000259" key="1">
    <source>
        <dbReference type="Pfam" id="PF00561"/>
    </source>
</evidence>
<dbReference type="Gene3D" id="3.40.50.1820">
    <property type="entry name" value="alpha/beta hydrolase"/>
    <property type="match status" value="1"/>
</dbReference>
<dbReference type="OrthoDB" id="6412627at2759"/>
<sequence>MDGLQAFFSIVDCIQIRLWGRYSNPEYQKFMKVLEKAKQSKQTEEKQLVHNFDFDFNHWPVDFSAADSKSSKAKPLGLSLEDLHSQTSATRNPGIVSQIFGLPCELLSYVSMHTFGRWIVYPGHTKLLNQLVASTIQENRDKMVEKLYGLRSKLESKDGNGIDVMFFDRRKSTQANGQKLVVCTEGNAGFYEIGCVATPLDCGYSVLGWNHPGFGGSTGTPYPKQEQAAMEVVIQYAIEELGFGPEDMILFAWSIGGYASTWAAMNYPTISGIILDATFDDIVSLGLAKVPESMKGFAHRSLRKYMNLKHRRPVN</sequence>
<evidence type="ECO:0000313" key="3">
    <source>
        <dbReference type="EMBL" id="PIK33119.1"/>
    </source>
</evidence>
<feature type="domain" description="Phosphatidylserine Lipase ABHD16 N-terminal" evidence="2">
    <location>
        <begin position="13"/>
        <end position="55"/>
    </location>
</feature>
<dbReference type="GO" id="GO:0004620">
    <property type="term" value="F:phospholipase activity"/>
    <property type="evidence" value="ECO:0007669"/>
    <property type="project" value="TreeGrafter"/>
</dbReference>
<dbReference type="PANTHER" id="PTHR12277">
    <property type="entry name" value="ALPHA/BETA HYDROLASE DOMAIN-CONTAINING PROTEIN"/>
    <property type="match status" value="1"/>
</dbReference>
<dbReference type="InterPro" id="IPR000073">
    <property type="entry name" value="AB_hydrolase_1"/>
</dbReference>
<dbReference type="Pfam" id="PF22990">
    <property type="entry name" value="ABHD16_N"/>
    <property type="match status" value="1"/>
</dbReference>
<reference evidence="3 4" key="1">
    <citation type="journal article" date="2017" name="PLoS Biol.">
        <title>The sea cucumber genome provides insights into morphological evolution and visceral regeneration.</title>
        <authorList>
            <person name="Zhang X."/>
            <person name="Sun L."/>
            <person name="Yuan J."/>
            <person name="Sun Y."/>
            <person name="Gao Y."/>
            <person name="Zhang L."/>
            <person name="Li S."/>
            <person name="Dai H."/>
            <person name="Hamel J.F."/>
            <person name="Liu C."/>
            <person name="Yu Y."/>
            <person name="Liu S."/>
            <person name="Lin W."/>
            <person name="Guo K."/>
            <person name="Jin S."/>
            <person name="Xu P."/>
            <person name="Storey K.B."/>
            <person name="Huan P."/>
            <person name="Zhang T."/>
            <person name="Zhou Y."/>
            <person name="Zhang J."/>
            <person name="Lin C."/>
            <person name="Li X."/>
            <person name="Xing L."/>
            <person name="Huo D."/>
            <person name="Sun M."/>
            <person name="Wang L."/>
            <person name="Mercier A."/>
            <person name="Li F."/>
            <person name="Yang H."/>
            <person name="Xiang J."/>
        </authorList>
    </citation>
    <scope>NUCLEOTIDE SEQUENCE [LARGE SCALE GENOMIC DNA]</scope>
    <source>
        <strain evidence="3">Shaxun</strain>
        <tissue evidence="3">Muscle</tissue>
    </source>
</reference>
<dbReference type="AlphaFoldDB" id="A0A2G8JBK8"/>
<dbReference type="InterPro" id="IPR054518">
    <property type="entry name" value="ABHD16_N"/>
</dbReference>
<comment type="caution">
    <text evidence="3">The sequence shown here is derived from an EMBL/GenBank/DDBJ whole genome shotgun (WGS) entry which is preliminary data.</text>
</comment>
<keyword evidence="4" id="KW-1185">Reference proteome</keyword>
<dbReference type="GO" id="GO:0012505">
    <property type="term" value="C:endomembrane system"/>
    <property type="evidence" value="ECO:0007669"/>
    <property type="project" value="TreeGrafter"/>
</dbReference>
<dbReference type="InterPro" id="IPR029058">
    <property type="entry name" value="AB_hydrolase_fold"/>
</dbReference>
<dbReference type="GO" id="GO:0006660">
    <property type="term" value="P:phosphatidylserine catabolic process"/>
    <property type="evidence" value="ECO:0007669"/>
    <property type="project" value="TreeGrafter"/>
</dbReference>
<name>A0A2G8JBK8_STIJA</name>
<protein>
    <submittedName>
        <fullName evidence="3">Uncharacterized protein</fullName>
    </submittedName>
</protein>
<dbReference type="STRING" id="307972.A0A2G8JBK8"/>
<dbReference type="SUPFAM" id="SSF53474">
    <property type="entry name" value="alpha/beta-Hydrolases"/>
    <property type="match status" value="1"/>
</dbReference>
<dbReference type="GO" id="GO:0052651">
    <property type="term" value="P:monoacylglycerol catabolic process"/>
    <property type="evidence" value="ECO:0007669"/>
    <property type="project" value="TreeGrafter"/>
</dbReference>
<organism evidence="3 4">
    <name type="scientific">Stichopus japonicus</name>
    <name type="common">Sea cucumber</name>
    <dbReference type="NCBI Taxonomy" id="307972"/>
    <lineage>
        <taxon>Eukaryota</taxon>
        <taxon>Metazoa</taxon>
        <taxon>Echinodermata</taxon>
        <taxon>Eleutherozoa</taxon>
        <taxon>Echinozoa</taxon>
        <taxon>Holothuroidea</taxon>
        <taxon>Aspidochirotacea</taxon>
        <taxon>Aspidochirotida</taxon>
        <taxon>Stichopodidae</taxon>
        <taxon>Apostichopus</taxon>
    </lineage>
</organism>
<dbReference type="EMBL" id="MRZV01002730">
    <property type="protein sequence ID" value="PIK33119.1"/>
    <property type="molecule type" value="Genomic_DNA"/>
</dbReference>
<evidence type="ECO:0000259" key="2">
    <source>
        <dbReference type="Pfam" id="PF22990"/>
    </source>
</evidence>
<proteinExistence type="predicted"/>
<gene>
    <name evidence="3" type="ORF">BSL78_30066</name>
</gene>
<dbReference type="GO" id="GO:0047372">
    <property type="term" value="F:monoacylglycerol lipase activity"/>
    <property type="evidence" value="ECO:0007669"/>
    <property type="project" value="TreeGrafter"/>
</dbReference>
<accession>A0A2G8JBK8</accession>
<dbReference type="Proteomes" id="UP000230750">
    <property type="component" value="Unassembled WGS sequence"/>
</dbReference>
<dbReference type="PANTHER" id="PTHR12277:SF72">
    <property type="entry name" value="BAT5L PROTEIN"/>
    <property type="match status" value="1"/>
</dbReference>
<evidence type="ECO:0000313" key="4">
    <source>
        <dbReference type="Proteomes" id="UP000230750"/>
    </source>
</evidence>
<feature type="domain" description="AB hydrolase-1" evidence="1">
    <location>
        <begin position="181"/>
        <end position="299"/>
    </location>
</feature>
<dbReference type="Pfam" id="PF00561">
    <property type="entry name" value="Abhydrolase_1"/>
    <property type="match status" value="1"/>
</dbReference>